<feature type="active site" evidence="6">
    <location>
        <position position="948"/>
    </location>
</feature>
<dbReference type="Gene3D" id="3.30.230.10">
    <property type="match status" value="1"/>
</dbReference>
<keyword evidence="3 6" id="KW-0378">Hydrolase</keyword>
<dbReference type="AlphaFoldDB" id="A0A1G2LVR3"/>
<evidence type="ECO:0000313" key="9">
    <source>
        <dbReference type="EMBL" id="OHA15735.1"/>
    </source>
</evidence>
<feature type="active site" evidence="6">
    <location>
        <position position="905"/>
    </location>
</feature>
<dbReference type="Gene3D" id="1.10.8.60">
    <property type="match status" value="1"/>
</dbReference>
<dbReference type="Pfam" id="PF05362">
    <property type="entry name" value="Lon_C"/>
    <property type="match status" value="1"/>
</dbReference>
<dbReference type="SMART" id="SM00382">
    <property type="entry name" value="AAA"/>
    <property type="match status" value="1"/>
</dbReference>
<evidence type="ECO:0000256" key="4">
    <source>
        <dbReference type="ARBA" id="ARBA00022825"/>
    </source>
</evidence>
<evidence type="ECO:0000256" key="2">
    <source>
        <dbReference type="ARBA" id="ARBA00022741"/>
    </source>
</evidence>
<feature type="domain" description="Lon proteolytic" evidence="8">
    <location>
        <begin position="807"/>
        <end position="1001"/>
    </location>
</feature>
<proteinExistence type="inferred from homology"/>
<dbReference type="GO" id="GO:0004176">
    <property type="term" value="F:ATP-dependent peptidase activity"/>
    <property type="evidence" value="ECO:0007669"/>
    <property type="project" value="UniProtKB-UniRule"/>
</dbReference>
<dbReference type="InterPro" id="IPR008269">
    <property type="entry name" value="Lon_proteolytic"/>
</dbReference>
<feature type="coiled-coil region" evidence="7">
    <location>
        <begin position="434"/>
        <end position="461"/>
    </location>
</feature>
<comment type="caution">
    <text evidence="9">The sequence shown here is derived from an EMBL/GenBank/DDBJ whole genome shotgun (WGS) entry which is preliminary data.</text>
</comment>
<dbReference type="PRINTS" id="PR00830">
    <property type="entry name" value="ENDOLAPTASE"/>
</dbReference>
<dbReference type="InterPro" id="IPR054594">
    <property type="entry name" value="Lon_lid"/>
</dbReference>
<dbReference type="GO" id="GO:0005524">
    <property type="term" value="F:ATP binding"/>
    <property type="evidence" value="ECO:0007669"/>
    <property type="project" value="UniProtKB-KW"/>
</dbReference>
<dbReference type="Pfam" id="PF22667">
    <property type="entry name" value="Lon_lid"/>
    <property type="match status" value="1"/>
</dbReference>
<dbReference type="SUPFAM" id="SSF52540">
    <property type="entry name" value="P-loop containing nucleoside triphosphate hydrolases"/>
    <property type="match status" value="1"/>
</dbReference>
<comment type="catalytic activity">
    <reaction evidence="6">
        <text>Hydrolysis of proteins in presence of ATP.</text>
        <dbReference type="EC" id="3.4.21.53"/>
    </reaction>
</comment>
<dbReference type="PANTHER" id="PTHR10046">
    <property type="entry name" value="ATP DEPENDENT LON PROTEASE FAMILY MEMBER"/>
    <property type="match status" value="1"/>
</dbReference>
<dbReference type="GO" id="GO:0006508">
    <property type="term" value="P:proteolysis"/>
    <property type="evidence" value="ECO:0007669"/>
    <property type="project" value="UniProtKB-KW"/>
</dbReference>
<evidence type="ECO:0000256" key="5">
    <source>
        <dbReference type="ARBA" id="ARBA00022840"/>
    </source>
</evidence>
<evidence type="ECO:0000256" key="6">
    <source>
        <dbReference type="PROSITE-ProRule" id="PRU01122"/>
    </source>
</evidence>
<dbReference type="EC" id="3.4.21.53" evidence="6"/>
<evidence type="ECO:0000313" key="10">
    <source>
        <dbReference type="Proteomes" id="UP000178116"/>
    </source>
</evidence>
<dbReference type="GO" id="GO:0030163">
    <property type="term" value="P:protein catabolic process"/>
    <property type="evidence" value="ECO:0007669"/>
    <property type="project" value="InterPro"/>
</dbReference>
<dbReference type="Pfam" id="PF00004">
    <property type="entry name" value="AAA"/>
    <property type="match status" value="1"/>
</dbReference>
<evidence type="ECO:0000256" key="1">
    <source>
        <dbReference type="ARBA" id="ARBA00022670"/>
    </source>
</evidence>
<sequence>MKKQQIKNIADRIAMKEGFEMKRKKLVEYATSRVSRIERPGEEKLFLGIDFGEIVYGTCTICGDYIWENEVDREEAFFEAFDPRPPHHNRCLGEFLRTGKLLPEHMDYYQNPEKYFLNECGISPNLLKNLNEDAARSGNLIKRMSWDEVVKFLIEKAASLSLLSCEQADAAKFSFALSSRLSGQVEVPVFACRYYRRPNILFTDAYIDESMQALSEYERSVIREAEEKGHPLEFVVVVPCKDAFGPEKTEFGREDLCDIGVIASLQVLKDGGSGEDIVRMRALERVKVSRGNGSSLVAKIEHLPEIKDVDFGDFRVKEKIETIAMVVKNHGEGLFPPRALNLWKAIRVVISEGKFGSLLDSFPFFVGMDSMWEADMFPYRYAALKANSLSERLEKTYEFASLFNQRVTKLKKDAGERVKNQAEEQNKMMLRMERDRIIKQLGEENEEVAEWEAKLHELKAANPAVLSPQSVKEAEKQLGKIKRYKPDDMSYGKIAEWLGDVFFALPWDKRTEDIIDLGRAKKILEEDHFGLQPVKDRILAYLAVVKKKEECRWLVEAGKAELSKEHKKRTVLCFVGPPGVAKTSFGCSIARALGRKFYSTSFGGVEDEKEINGFAETYIGSMPGQIVRGLIQAGSKNPVFMIDEIDKMKKVRGNPEAALLAVFDSTLSDGFVDKHLRVPFDISEVLFIMTANSLQDVMPALVDRMEVIEFPGYTSGEKLEIAKKFLAPKALAYHCLSGEVEFPDETIMALRDGWTEKEAGVRMLDKQISAICRNLLVESDSKIRVVEPGVLSRFLGPRIAHSQTNPNSEIGVSTGLAYNEVGGSVIFVEVERCAADAKFTKLEDQIFATGSVMEVMKESMFVALSRARKLAEDEQNTLGITLDKFEHSRFHIHIAPLAGKKDGPSATITLFVALVSALSDRPVDHTVAMTGELTLHGKMLSVGGLEQKFSAAHREGIKKVLYPSQLKEKVEYIQNGHPELKELIYVPVSTDREALRHVFEPDAQ</sequence>
<dbReference type="Proteomes" id="UP000178116">
    <property type="component" value="Unassembled WGS sequence"/>
</dbReference>
<keyword evidence="1 6" id="KW-0645">Protease</keyword>
<dbReference type="InterPro" id="IPR003593">
    <property type="entry name" value="AAA+_ATPase"/>
</dbReference>
<name>A0A1G2LVR3_9BACT</name>
<dbReference type="InterPro" id="IPR027065">
    <property type="entry name" value="Lon_Prtase"/>
</dbReference>
<dbReference type="Gene3D" id="3.40.50.300">
    <property type="entry name" value="P-loop containing nucleotide triphosphate hydrolases"/>
    <property type="match status" value="1"/>
</dbReference>
<dbReference type="InterPro" id="IPR014721">
    <property type="entry name" value="Ribsml_uS5_D2-typ_fold_subgr"/>
</dbReference>
<dbReference type="InterPro" id="IPR003959">
    <property type="entry name" value="ATPase_AAA_core"/>
</dbReference>
<dbReference type="GO" id="GO:0016887">
    <property type="term" value="F:ATP hydrolysis activity"/>
    <property type="evidence" value="ECO:0007669"/>
    <property type="project" value="InterPro"/>
</dbReference>
<dbReference type="EMBL" id="MHRA01000013">
    <property type="protein sequence ID" value="OHA15735.1"/>
    <property type="molecule type" value="Genomic_DNA"/>
</dbReference>
<dbReference type="SUPFAM" id="SSF54211">
    <property type="entry name" value="Ribosomal protein S5 domain 2-like"/>
    <property type="match status" value="1"/>
</dbReference>
<protein>
    <recommendedName>
        <fullName evidence="6">endopeptidase La</fullName>
        <ecNumber evidence="6">3.4.21.53</ecNumber>
    </recommendedName>
</protein>
<organism evidence="9 10">
    <name type="scientific">Candidatus Tagabacteria bacterium RIFCSPLOWO2_01_FULL_42_9</name>
    <dbReference type="NCBI Taxonomy" id="1802296"/>
    <lineage>
        <taxon>Bacteria</taxon>
        <taxon>Candidatus Tagaibacteriota</taxon>
    </lineage>
</organism>
<accession>A0A1G2LVR3</accession>
<dbReference type="GO" id="GO:0004252">
    <property type="term" value="F:serine-type endopeptidase activity"/>
    <property type="evidence" value="ECO:0007669"/>
    <property type="project" value="UniProtKB-UniRule"/>
</dbReference>
<keyword evidence="7" id="KW-0175">Coiled coil</keyword>
<evidence type="ECO:0000256" key="7">
    <source>
        <dbReference type="SAM" id="Coils"/>
    </source>
</evidence>
<keyword evidence="5" id="KW-0067">ATP-binding</keyword>
<keyword evidence="2" id="KW-0547">Nucleotide-binding</keyword>
<dbReference type="InterPro" id="IPR020568">
    <property type="entry name" value="Ribosomal_Su5_D2-typ_SF"/>
</dbReference>
<evidence type="ECO:0000256" key="3">
    <source>
        <dbReference type="ARBA" id="ARBA00022801"/>
    </source>
</evidence>
<gene>
    <name evidence="9" type="ORF">A3A10_02860</name>
</gene>
<dbReference type="InterPro" id="IPR027417">
    <property type="entry name" value="P-loop_NTPase"/>
</dbReference>
<comment type="similarity">
    <text evidence="6">Belongs to the peptidase S16 family.</text>
</comment>
<evidence type="ECO:0000259" key="8">
    <source>
        <dbReference type="PROSITE" id="PS51786"/>
    </source>
</evidence>
<keyword evidence="4 6" id="KW-0720">Serine protease</keyword>
<reference evidence="9 10" key="1">
    <citation type="journal article" date="2016" name="Nat. Commun.">
        <title>Thousands of microbial genomes shed light on interconnected biogeochemical processes in an aquifer system.</title>
        <authorList>
            <person name="Anantharaman K."/>
            <person name="Brown C.T."/>
            <person name="Hug L.A."/>
            <person name="Sharon I."/>
            <person name="Castelle C.J."/>
            <person name="Probst A.J."/>
            <person name="Thomas B.C."/>
            <person name="Singh A."/>
            <person name="Wilkins M.J."/>
            <person name="Karaoz U."/>
            <person name="Brodie E.L."/>
            <person name="Williams K.H."/>
            <person name="Hubbard S.S."/>
            <person name="Banfield J.F."/>
        </authorList>
    </citation>
    <scope>NUCLEOTIDE SEQUENCE [LARGE SCALE GENOMIC DNA]</scope>
</reference>
<dbReference type="PROSITE" id="PS51786">
    <property type="entry name" value="LON_PROTEOLYTIC"/>
    <property type="match status" value="1"/>
</dbReference>